<proteinExistence type="predicted"/>
<dbReference type="EMBL" id="AP014940">
    <property type="protein sequence ID" value="BAV96117.1"/>
    <property type="molecule type" value="Genomic_DNA"/>
</dbReference>
<accession>A0AAU9AMU7</accession>
<organism evidence="1 2">
    <name type="scientific">Lysobacter enzymogenes</name>
    <dbReference type="NCBI Taxonomy" id="69"/>
    <lineage>
        <taxon>Bacteria</taxon>
        <taxon>Pseudomonadati</taxon>
        <taxon>Pseudomonadota</taxon>
        <taxon>Gammaproteobacteria</taxon>
        <taxon>Lysobacterales</taxon>
        <taxon>Lysobacteraceae</taxon>
        <taxon>Lysobacter</taxon>
    </lineage>
</organism>
<sequence>MIDTAAADVLSVWIGTSTLSAEAFDRYTEGMESLDSGCPAQRDFGCGFIDSDRFYAWRSADGATVPVQTLAGETSAMSKAVVARIVARCRELGIERGNALYNYDDCRFVEDEPGRLYNELRFIGSFDNRPERTWPPRG</sequence>
<evidence type="ECO:0000313" key="1">
    <source>
        <dbReference type="EMBL" id="BAV96117.1"/>
    </source>
</evidence>
<dbReference type="AlphaFoldDB" id="A0AAU9AMU7"/>
<name>A0AAU9AMU7_LYSEN</name>
<protein>
    <submittedName>
        <fullName evidence="1">Uncharacterized protein</fullName>
    </submittedName>
</protein>
<dbReference type="KEGG" id="lem:LEN_0630"/>
<dbReference type="GeneID" id="83062534"/>
<reference evidence="1 2" key="1">
    <citation type="journal article" date="2017" name="DNA Res.">
        <title>Complete genome sequence and expression profile of the commercial lytic enzyme producer Lysobacter enzymogenes M497-1.</title>
        <authorList>
            <person name="Takami H."/>
            <person name="Toyoda A."/>
            <person name="Uchiyama I."/>
            <person name="Itoh T."/>
            <person name="Takaki Y."/>
            <person name="Arai W."/>
            <person name="Nishi S."/>
            <person name="Kawai M."/>
            <person name="Shinya K."/>
            <person name="Ikeda H."/>
        </authorList>
    </citation>
    <scope>NUCLEOTIDE SEQUENCE [LARGE SCALE GENOMIC DNA]</scope>
    <source>
        <strain evidence="1 2">M497-1</strain>
    </source>
</reference>
<evidence type="ECO:0000313" key="2">
    <source>
        <dbReference type="Proteomes" id="UP000218824"/>
    </source>
</evidence>
<gene>
    <name evidence="1" type="ORF">LEN_0630</name>
</gene>
<dbReference type="Proteomes" id="UP000218824">
    <property type="component" value="Chromosome"/>
</dbReference>
<dbReference type="RefSeq" id="WP_096376609.1">
    <property type="nucleotide sequence ID" value="NZ_AP014940.1"/>
</dbReference>